<dbReference type="Pfam" id="PF01292">
    <property type="entry name" value="Ni_hydr_CYTB"/>
    <property type="match status" value="1"/>
</dbReference>
<protein>
    <submittedName>
        <fullName evidence="8">Cytochrome b</fullName>
    </submittedName>
</protein>
<dbReference type="GO" id="GO:0009055">
    <property type="term" value="F:electron transfer activity"/>
    <property type="evidence" value="ECO:0007669"/>
    <property type="project" value="InterPro"/>
</dbReference>
<evidence type="ECO:0000256" key="1">
    <source>
        <dbReference type="ARBA" id="ARBA00004651"/>
    </source>
</evidence>
<sequence length="195" mass="21876">MTVSDPVREKLWDPALRAFHWLLAFFVIAAWVLGKFGPANMWLHFWCGYAVAGLLVFRLVWGFVGPKPARFSHFLTGPGKMLRYARGMFRRVPSYWPGHNPLGALSVIAMLLVLAAQVGSGLVSDPDDFINIGPLAGQVSRATSRAAVGWHNLGAVVILLLVVLHVGMILFYRLWKREDLVRPMLTGWKLVRRDD</sequence>
<evidence type="ECO:0000256" key="3">
    <source>
        <dbReference type="ARBA" id="ARBA00022692"/>
    </source>
</evidence>
<evidence type="ECO:0000256" key="4">
    <source>
        <dbReference type="ARBA" id="ARBA00022989"/>
    </source>
</evidence>
<dbReference type="SUPFAM" id="SSF81342">
    <property type="entry name" value="Transmembrane di-heme cytochromes"/>
    <property type="match status" value="1"/>
</dbReference>
<evidence type="ECO:0000256" key="2">
    <source>
        <dbReference type="ARBA" id="ARBA00022475"/>
    </source>
</evidence>
<feature type="domain" description="Cytochrome b561 bacterial/Ni-hydrogenase" evidence="7">
    <location>
        <begin position="12"/>
        <end position="187"/>
    </location>
</feature>
<organism evidence="8 9">
    <name type="scientific">Paracoccus alkenifer</name>
    <dbReference type="NCBI Taxonomy" id="65735"/>
    <lineage>
        <taxon>Bacteria</taxon>
        <taxon>Pseudomonadati</taxon>
        <taxon>Pseudomonadota</taxon>
        <taxon>Alphaproteobacteria</taxon>
        <taxon>Rhodobacterales</taxon>
        <taxon>Paracoccaceae</taxon>
        <taxon>Paracoccus</taxon>
    </lineage>
</organism>
<comment type="subcellular location">
    <subcellularLocation>
        <location evidence="1">Cell membrane</location>
        <topology evidence="1">Multi-pass membrane protein</topology>
    </subcellularLocation>
</comment>
<accession>A0A1H6NS22</accession>
<evidence type="ECO:0000256" key="5">
    <source>
        <dbReference type="ARBA" id="ARBA00023136"/>
    </source>
</evidence>
<name>A0A1H6NS22_9RHOB</name>
<feature type="transmembrane region" description="Helical" evidence="6">
    <location>
        <begin position="18"/>
        <end position="37"/>
    </location>
</feature>
<feature type="transmembrane region" description="Helical" evidence="6">
    <location>
        <begin position="100"/>
        <end position="119"/>
    </location>
</feature>
<dbReference type="InterPro" id="IPR011577">
    <property type="entry name" value="Cyt_b561_bac/Ni-Hgenase"/>
</dbReference>
<dbReference type="Proteomes" id="UP000199125">
    <property type="component" value="Unassembled WGS sequence"/>
</dbReference>
<proteinExistence type="predicted"/>
<keyword evidence="2" id="KW-1003">Cell membrane</keyword>
<dbReference type="GO" id="GO:0020037">
    <property type="term" value="F:heme binding"/>
    <property type="evidence" value="ECO:0007669"/>
    <property type="project" value="TreeGrafter"/>
</dbReference>
<keyword evidence="9" id="KW-1185">Reference proteome</keyword>
<reference evidence="9" key="1">
    <citation type="submission" date="2016-10" db="EMBL/GenBank/DDBJ databases">
        <authorList>
            <person name="Varghese N."/>
            <person name="Submissions S."/>
        </authorList>
    </citation>
    <scope>NUCLEOTIDE SEQUENCE [LARGE SCALE GENOMIC DNA]</scope>
    <source>
        <strain evidence="9">DSM 11593</strain>
    </source>
</reference>
<dbReference type="GO" id="GO:0022904">
    <property type="term" value="P:respiratory electron transport chain"/>
    <property type="evidence" value="ECO:0007669"/>
    <property type="project" value="InterPro"/>
</dbReference>
<dbReference type="InterPro" id="IPR051542">
    <property type="entry name" value="Hydrogenase_cytochrome"/>
</dbReference>
<keyword evidence="5 6" id="KW-0472">Membrane</keyword>
<dbReference type="GO" id="GO:0005886">
    <property type="term" value="C:plasma membrane"/>
    <property type="evidence" value="ECO:0007669"/>
    <property type="project" value="UniProtKB-SubCell"/>
</dbReference>
<gene>
    <name evidence="8" type="ORF">SAMN04488075_0100</name>
</gene>
<dbReference type="PANTHER" id="PTHR30485">
    <property type="entry name" value="NI/FE-HYDROGENASE 1 B-TYPE CYTOCHROME SUBUNIT"/>
    <property type="match status" value="1"/>
</dbReference>
<evidence type="ECO:0000313" key="9">
    <source>
        <dbReference type="Proteomes" id="UP000199125"/>
    </source>
</evidence>
<keyword evidence="4 6" id="KW-1133">Transmembrane helix</keyword>
<evidence type="ECO:0000256" key="6">
    <source>
        <dbReference type="SAM" id="Phobius"/>
    </source>
</evidence>
<dbReference type="AlphaFoldDB" id="A0A1H6NS22"/>
<evidence type="ECO:0000259" key="7">
    <source>
        <dbReference type="Pfam" id="PF01292"/>
    </source>
</evidence>
<feature type="transmembrane region" description="Helical" evidence="6">
    <location>
        <begin position="153"/>
        <end position="175"/>
    </location>
</feature>
<keyword evidence="3 6" id="KW-0812">Transmembrane</keyword>
<dbReference type="Gene3D" id="1.20.950.20">
    <property type="entry name" value="Transmembrane di-heme cytochromes, Chain C"/>
    <property type="match status" value="1"/>
</dbReference>
<dbReference type="EMBL" id="FNXG01000016">
    <property type="protein sequence ID" value="SEI13579.1"/>
    <property type="molecule type" value="Genomic_DNA"/>
</dbReference>
<evidence type="ECO:0000313" key="8">
    <source>
        <dbReference type="EMBL" id="SEI13579.1"/>
    </source>
</evidence>
<feature type="transmembrane region" description="Helical" evidence="6">
    <location>
        <begin position="43"/>
        <end position="64"/>
    </location>
</feature>
<dbReference type="InterPro" id="IPR016174">
    <property type="entry name" value="Di-haem_cyt_TM"/>
</dbReference>
<dbReference type="PANTHER" id="PTHR30485:SF2">
    <property type="entry name" value="BLL0597 PROTEIN"/>
    <property type="match status" value="1"/>
</dbReference>